<evidence type="ECO:0000256" key="3">
    <source>
        <dbReference type="ARBA" id="ARBA00022737"/>
    </source>
</evidence>
<evidence type="ECO:0000256" key="2">
    <source>
        <dbReference type="ARBA" id="ARBA00022614"/>
    </source>
</evidence>
<organism evidence="7 8">
    <name type="scientific">Eragrostis curvula</name>
    <name type="common">weeping love grass</name>
    <dbReference type="NCBI Taxonomy" id="38414"/>
    <lineage>
        <taxon>Eukaryota</taxon>
        <taxon>Viridiplantae</taxon>
        <taxon>Streptophyta</taxon>
        <taxon>Embryophyta</taxon>
        <taxon>Tracheophyta</taxon>
        <taxon>Spermatophyta</taxon>
        <taxon>Magnoliopsida</taxon>
        <taxon>Liliopsida</taxon>
        <taxon>Poales</taxon>
        <taxon>Poaceae</taxon>
        <taxon>PACMAD clade</taxon>
        <taxon>Chloridoideae</taxon>
        <taxon>Eragrostideae</taxon>
        <taxon>Eragrostidinae</taxon>
        <taxon>Eragrostis</taxon>
    </lineage>
</organism>
<dbReference type="AlphaFoldDB" id="A0A5J9T7N7"/>
<name>A0A5J9T7N7_9POAL</name>
<evidence type="ECO:0000313" key="8">
    <source>
        <dbReference type="Proteomes" id="UP000324897"/>
    </source>
</evidence>
<keyword evidence="2" id="KW-0433">Leucine-rich repeat</keyword>
<dbReference type="Proteomes" id="UP000324897">
    <property type="component" value="Unassembled WGS sequence"/>
</dbReference>
<dbReference type="Pfam" id="PF18052">
    <property type="entry name" value="Rx_N"/>
    <property type="match status" value="1"/>
</dbReference>
<keyword evidence="4" id="KW-0547">Nucleotide-binding</keyword>
<comment type="caution">
    <text evidence="7">The sequence shown here is derived from an EMBL/GenBank/DDBJ whole genome shotgun (WGS) entry which is preliminary data.</text>
</comment>
<dbReference type="PANTHER" id="PTHR33377:SF54">
    <property type="entry name" value="OS01G0256300 PROTEIN"/>
    <property type="match status" value="1"/>
</dbReference>
<dbReference type="InterPro" id="IPR041118">
    <property type="entry name" value="Rx_N"/>
</dbReference>
<dbReference type="SUPFAM" id="SSF52540">
    <property type="entry name" value="P-loop containing nucleoside triphosphate hydrolases"/>
    <property type="match status" value="1"/>
</dbReference>
<comment type="similarity">
    <text evidence="1">Belongs to the disease resistance NB-LRR family.</text>
</comment>
<gene>
    <name evidence="7" type="ORF">EJB05_47026</name>
</gene>
<protein>
    <recommendedName>
        <fullName evidence="6">Disease resistance N-terminal domain-containing protein</fullName>
    </recommendedName>
</protein>
<keyword evidence="3" id="KW-0677">Repeat</keyword>
<feature type="domain" description="Disease resistance N-terminal" evidence="6">
    <location>
        <begin position="30"/>
        <end position="119"/>
    </location>
</feature>
<dbReference type="Gene3D" id="3.40.50.300">
    <property type="entry name" value="P-loop containing nucleotide triphosphate hydrolases"/>
    <property type="match status" value="1"/>
</dbReference>
<sequence>MVSSILLARRGQAKGHLNEQEMNVLLSAVASDLIGRLMSFLVGKYKEASATDDHDTAVRLQRALLRARVVVEEAEGRQIANRAMLLQLCQLRRALCRAAYALDAFRWRAVHPKSNRRRSLATVSRSRSRLEAMLRDMKELVVLLGGCPRVTRQPYSTYLFMERCMFGRQMEKEEIIGFCLKQPCHQDLDVLPIIGPHGVGKWTLVEHVCLDERVRERFAKIHRLSSDQLDHLESLLVDDTARSLMVIDMVDGGDANGEEPWRRFHTAVRRRAHGGSKIIVISRTEAHSRSLGTVPPLRLIPPRREELWYFFRALAFGAADPDDRPDLARVAIALCDFAMGLCDFALYAAANTIAASLRADLSAHAWRRVHKVYAEATSLQLGAARERFEAGHYYLCRSVKGAPGAPCLFSNRRKLIYRRGTERAAPGDDAGPARRRLCPSRRGCALRPAGVAVSHPSVWELRRHVRYGESRAAGGP</sequence>
<reference evidence="7 8" key="1">
    <citation type="journal article" date="2019" name="Sci. Rep.">
        <title>A high-quality genome of Eragrostis curvula grass provides insights into Poaceae evolution and supports new strategies to enhance forage quality.</title>
        <authorList>
            <person name="Carballo J."/>
            <person name="Santos B.A.C.M."/>
            <person name="Zappacosta D."/>
            <person name="Garbus I."/>
            <person name="Selva J.P."/>
            <person name="Gallo C.A."/>
            <person name="Diaz A."/>
            <person name="Albertini E."/>
            <person name="Caccamo M."/>
            <person name="Echenique V."/>
        </authorList>
    </citation>
    <scope>NUCLEOTIDE SEQUENCE [LARGE SCALE GENOMIC DNA]</scope>
    <source>
        <strain evidence="8">cv. Victoria</strain>
        <tissue evidence="7">Leaf</tissue>
    </source>
</reference>
<dbReference type="EMBL" id="RWGY01000045">
    <property type="protein sequence ID" value="TVU06988.1"/>
    <property type="molecule type" value="Genomic_DNA"/>
</dbReference>
<evidence type="ECO:0000259" key="6">
    <source>
        <dbReference type="Pfam" id="PF18052"/>
    </source>
</evidence>
<evidence type="ECO:0000256" key="4">
    <source>
        <dbReference type="ARBA" id="ARBA00022741"/>
    </source>
</evidence>
<keyword evidence="5" id="KW-0611">Plant defense</keyword>
<dbReference type="GO" id="GO:0000166">
    <property type="term" value="F:nucleotide binding"/>
    <property type="evidence" value="ECO:0007669"/>
    <property type="project" value="UniProtKB-KW"/>
</dbReference>
<feature type="non-terminal residue" evidence="7">
    <location>
        <position position="1"/>
    </location>
</feature>
<keyword evidence="8" id="KW-1185">Reference proteome</keyword>
<evidence type="ECO:0000256" key="5">
    <source>
        <dbReference type="ARBA" id="ARBA00022821"/>
    </source>
</evidence>
<dbReference type="Gramene" id="TVU06988">
    <property type="protein sequence ID" value="TVU06988"/>
    <property type="gene ID" value="EJB05_47026"/>
</dbReference>
<dbReference type="PANTHER" id="PTHR33377">
    <property type="entry name" value="OS10G0134700 PROTEIN-RELATED"/>
    <property type="match status" value="1"/>
</dbReference>
<evidence type="ECO:0000313" key="7">
    <source>
        <dbReference type="EMBL" id="TVU06988.1"/>
    </source>
</evidence>
<evidence type="ECO:0000256" key="1">
    <source>
        <dbReference type="ARBA" id="ARBA00008894"/>
    </source>
</evidence>
<dbReference type="OrthoDB" id="672366at2759"/>
<dbReference type="GO" id="GO:0006952">
    <property type="term" value="P:defense response"/>
    <property type="evidence" value="ECO:0007669"/>
    <property type="project" value="UniProtKB-KW"/>
</dbReference>
<accession>A0A5J9T7N7</accession>
<proteinExistence type="inferred from homology"/>
<dbReference type="InterPro" id="IPR027417">
    <property type="entry name" value="P-loop_NTPase"/>
</dbReference>